<evidence type="ECO:0000256" key="15">
    <source>
        <dbReference type="ARBA" id="ARBA00047174"/>
    </source>
</evidence>
<dbReference type="PANTHER" id="PTHR33353:SF34">
    <property type="entry name" value="ENDO-BETA-1,4-GLUCANASE D"/>
    <property type="match status" value="1"/>
</dbReference>
<dbReference type="InterPro" id="IPR049892">
    <property type="entry name" value="AA9"/>
</dbReference>
<dbReference type="EMBL" id="KZ678408">
    <property type="protein sequence ID" value="PSR92271.1"/>
    <property type="molecule type" value="Genomic_DNA"/>
</dbReference>
<evidence type="ECO:0000256" key="1">
    <source>
        <dbReference type="ARBA" id="ARBA00001973"/>
    </source>
</evidence>
<keyword evidence="12" id="KW-0624">Polysaccharide degradation</keyword>
<evidence type="ECO:0000256" key="12">
    <source>
        <dbReference type="ARBA" id="ARBA00023326"/>
    </source>
</evidence>
<dbReference type="OrthoDB" id="4849160at2759"/>
<evidence type="ECO:0000256" key="13">
    <source>
        <dbReference type="ARBA" id="ARBA00044502"/>
    </source>
</evidence>
<keyword evidence="11" id="KW-0119">Carbohydrate metabolism</keyword>
<dbReference type="Proteomes" id="UP000241462">
    <property type="component" value="Unassembled WGS sequence"/>
</dbReference>
<dbReference type="CDD" id="cd21175">
    <property type="entry name" value="LPMO_AA9"/>
    <property type="match status" value="1"/>
</dbReference>
<keyword evidence="4" id="KW-0479">Metal-binding</keyword>
<evidence type="ECO:0000256" key="2">
    <source>
        <dbReference type="ARBA" id="ARBA00004613"/>
    </source>
</evidence>
<feature type="chain" id="PRO_5015427031" description="lytic cellulose monooxygenase (C4-dehydrogenating)" evidence="16">
    <location>
        <begin position="22"/>
        <end position="356"/>
    </location>
</feature>
<dbReference type="STRING" id="2025994.A0A2T3AD79"/>
<evidence type="ECO:0000256" key="10">
    <source>
        <dbReference type="ARBA" id="ARBA00023157"/>
    </source>
</evidence>
<evidence type="ECO:0000256" key="6">
    <source>
        <dbReference type="ARBA" id="ARBA00023001"/>
    </source>
</evidence>
<keyword evidence="9" id="KW-0503">Monooxygenase</keyword>
<evidence type="ECO:0000256" key="11">
    <source>
        <dbReference type="ARBA" id="ARBA00023277"/>
    </source>
</evidence>
<evidence type="ECO:0000256" key="3">
    <source>
        <dbReference type="ARBA" id="ARBA00022525"/>
    </source>
</evidence>
<dbReference type="PANTHER" id="PTHR33353">
    <property type="entry name" value="PUTATIVE (AFU_ORTHOLOGUE AFUA_1G12560)-RELATED"/>
    <property type="match status" value="1"/>
</dbReference>
<keyword evidence="3" id="KW-0964">Secreted</keyword>
<comment type="similarity">
    <text evidence="13">Belongs to the polysaccharide monooxygenase AA9 family.</text>
</comment>
<keyword evidence="19" id="KW-1185">Reference proteome</keyword>
<gene>
    <name evidence="18" type="ORF">BD289DRAFT_429102</name>
</gene>
<evidence type="ECO:0000256" key="4">
    <source>
        <dbReference type="ARBA" id="ARBA00022723"/>
    </source>
</evidence>
<reference evidence="18 19" key="1">
    <citation type="journal article" date="2018" name="Mycol. Prog.">
        <title>Coniella lustricola, a new species from submerged detritus.</title>
        <authorList>
            <person name="Raudabaugh D.B."/>
            <person name="Iturriaga T."/>
            <person name="Carver A."/>
            <person name="Mondo S."/>
            <person name="Pangilinan J."/>
            <person name="Lipzen A."/>
            <person name="He G."/>
            <person name="Amirebrahimi M."/>
            <person name="Grigoriev I.V."/>
            <person name="Miller A.N."/>
        </authorList>
    </citation>
    <scope>NUCLEOTIDE SEQUENCE [LARGE SCALE GENOMIC DNA]</scope>
    <source>
        <strain evidence="18 19">B22-T-1</strain>
    </source>
</reference>
<evidence type="ECO:0000259" key="17">
    <source>
        <dbReference type="Pfam" id="PF03443"/>
    </source>
</evidence>
<dbReference type="GO" id="GO:0030245">
    <property type="term" value="P:cellulose catabolic process"/>
    <property type="evidence" value="ECO:0007669"/>
    <property type="project" value="UniProtKB-KW"/>
</dbReference>
<comment type="subcellular location">
    <subcellularLocation>
        <location evidence="2">Secreted</location>
    </subcellularLocation>
</comment>
<evidence type="ECO:0000256" key="8">
    <source>
        <dbReference type="ARBA" id="ARBA00023008"/>
    </source>
</evidence>
<evidence type="ECO:0000313" key="18">
    <source>
        <dbReference type="EMBL" id="PSR92271.1"/>
    </source>
</evidence>
<dbReference type="InParanoid" id="A0A2T3AD79"/>
<keyword evidence="6" id="KW-0136">Cellulose degradation</keyword>
<evidence type="ECO:0000256" key="5">
    <source>
        <dbReference type="ARBA" id="ARBA00022729"/>
    </source>
</evidence>
<dbReference type="EC" id="1.14.99.56" evidence="15"/>
<proteinExistence type="inferred from homology"/>
<evidence type="ECO:0000256" key="7">
    <source>
        <dbReference type="ARBA" id="ARBA00023002"/>
    </source>
</evidence>
<evidence type="ECO:0000256" key="9">
    <source>
        <dbReference type="ARBA" id="ARBA00023033"/>
    </source>
</evidence>
<protein>
    <recommendedName>
        <fullName evidence="15">lytic cellulose monooxygenase (C4-dehydrogenating)</fullName>
        <ecNumber evidence="15">1.14.99.56</ecNumber>
    </recommendedName>
</protein>
<evidence type="ECO:0000256" key="16">
    <source>
        <dbReference type="SAM" id="SignalP"/>
    </source>
</evidence>
<dbReference type="Pfam" id="PF03443">
    <property type="entry name" value="AA9"/>
    <property type="match status" value="1"/>
</dbReference>
<keyword evidence="8" id="KW-0186">Copper</keyword>
<dbReference type="GO" id="GO:0046872">
    <property type="term" value="F:metal ion binding"/>
    <property type="evidence" value="ECO:0007669"/>
    <property type="project" value="UniProtKB-KW"/>
</dbReference>
<dbReference type="GO" id="GO:0016787">
    <property type="term" value="F:hydrolase activity"/>
    <property type="evidence" value="ECO:0007669"/>
    <property type="project" value="UniProtKB-KW"/>
</dbReference>
<keyword evidence="18" id="KW-0378">Hydrolase</keyword>
<comment type="catalytic activity">
    <reaction evidence="14">
        <text>[(1-&gt;4)-beta-D-glucosyl]n+m + reduced acceptor + O2 = 4-dehydro-beta-D-glucosyl-[(1-&gt;4)-beta-D-glucosyl]n-1 + [(1-&gt;4)-beta-D-glucosyl]m + acceptor + H2O.</text>
        <dbReference type="EC" id="1.14.99.56"/>
    </reaction>
</comment>
<evidence type="ECO:0000313" key="19">
    <source>
        <dbReference type="Proteomes" id="UP000241462"/>
    </source>
</evidence>
<keyword evidence="7" id="KW-0560">Oxidoreductase</keyword>
<organism evidence="18 19">
    <name type="scientific">Coniella lustricola</name>
    <dbReference type="NCBI Taxonomy" id="2025994"/>
    <lineage>
        <taxon>Eukaryota</taxon>
        <taxon>Fungi</taxon>
        <taxon>Dikarya</taxon>
        <taxon>Ascomycota</taxon>
        <taxon>Pezizomycotina</taxon>
        <taxon>Sordariomycetes</taxon>
        <taxon>Sordariomycetidae</taxon>
        <taxon>Diaporthales</taxon>
        <taxon>Schizoparmaceae</taxon>
        <taxon>Coniella</taxon>
    </lineage>
</organism>
<evidence type="ECO:0000256" key="14">
    <source>
        <dbReference type="ARBA" id="ARBA00045077"/>
    </source>
</evidence>
<name>A0A2T3AD79_9PEZI</name>
<feature type="signal peptide" evidence="16">
    <location>
        <begin position="1"/>
        <end position="21"/>
    </location>
</feature>
<feature type="domain" description="Auxiliary Activity family 9 catalytic" evidence="17">
    <location>
        <begin position="22"/>
        <end position="235"/>
    </location>
</feature>
<dbReference type="GO" id="GO:0004497">
    <property type="term" value="F:monooxygenase activity"/>
    <property type="evidence" value="ECO:0007669"/>
    <property type="project" value="UniProtKB-KW"/>
</dbReference>
<keyword evidence="5 16" id="KW-0732">Signal</keyword>
<dbReference type="GO" id="GO:0005576">
    <property type="term" value="C:extracellular region"/>
    <property type="evidence" value="ECO:0007669"/>
    <property type="project" value="UniProtKB-SubCell"/>
</dbReference>
<sequence length="356" mass="36252">MVNKFQTAAALVGALASGVSAHGHVTGIVADGVYYGGFSLDYYYDEENTGTFPESVGWWAEDLDNGYIAPTAYNTSDIICHLDAQPANMTATVSAGGSVEFQWTAWPHPGPVITYVAQCASDCTDPSLDKSTLEWVKIDEGGFDVPSQTWAAYDLIANNNSWTVTVPSELPTGNYVFRHEIIAVHGSEALNGAQNYPQCVNIAVTGGGSATLSGTLGTELYTPTDPGIYFNPYTTLLNYTIPGPALMVGGTNQTVTATTGAAAATSAVASSSASAVAVAAQSTTAIAQSSTAAAAASSTAAAQSSTVAVQSTTVAAAAATSSTVAAQSTTAAAAAATTQASSSCNKKRRHARDVVV</sequence>
<accession>A0A2T3AD79</accession>
<comment type="cofactor">
    <cofactor evidence="1">
        <name>Cu(2+)</name>
        <dbReference type="ChEBI" id="CHEBI:29036"/>
    </cofactor>
</comment>
<keyword evidence="10" id="KW-1015">Disulfide bond</keyword>
<dbReference type="InterPro" id="IPR005103">
    <property type="entry name" value="AA9_LPMO"/>
</dbReference>
<dbReference type="AlphaFoldDB" id="A0A2T3AD79"/>
<dbReference type="Gene3D" id="2.70.50.70">
    <property type="match status" value="1"/>
</dbReference>